<sequence>MDFSQLNILAILLAALSAFMLGGIWYSPLLFQRTWMEGCGLTELDLKDSDPKWIFGGSFVLSLFMAFSLSLFIGPHPTLGVAVGAGFAIGICWVSSSFGMSYIFEQRPLKLFLVNSGYHVLQFTLMGLVLGMWP</sequence>
<feature type="transmembrane region" description="Helical" evidence="1">
    <location>
        <begin position="79"/>
        <end position="104"/>
    </location>
</feature>
<feature type="transmembrane region" description="Helical" evidence="1">
    <location>
        <begin position="6"/>
        <end position="26"/>
    </location>
</feature>
<accession>A0A0N1EK08</accession>
<dbReference type="RefSeq" id="WP_054454033.1">
    <property type="nucleotide sequence ID" value="NZ_LHPH01000008.1"/>
</dbReference>
<organism evidence="2 3">
    <name type="scientific">Pseudoalteromonas porphyrae</name>
    <dbReference type="NCBI Taxonomy" id="187330"/>
    <lineage>
        <taxon>Bacteria</taxon>
        <taxon>Pseudomonadati</taxon>
        <taxon>Pseudomonadota</taxon>
        <taxon>Gammaproteobacteria</taxon>
        <taxon>Alteromonadales</taxon>
        <taxon>Pseudoalteromonadaceae</taxon>
        <taxon>Pseudoalteromonas</taxon>
    </lineage>
</organism>
<dbReference type="OrthoDB" id="333057at2"/>
<gene>
    <name evidence="2" type="ORF">ADS77_09260</name>
</gene>
<evidence type="ECO:0008006" key="4">
    <source>
        <dbReference type="Google" id="ProtNLM"/>
    </source>
</evidence>
<keyword evidence="1" id="KW-0812">Transmembrane</keyword>
<dbReference type="Pfam" id="PF08570">
    <property type="entry name" value="DUF1761"/>
    <property type="match status" value="1"/>
</dbReference>
<evidence type="ECO:0000313" key="3">
    <source>
        <dbReference type="Proteomes" id="UP000037848"/>
    </source>
</evidence>
<name>A0A0N1EK08_9GAMM</name>
<feature type="transmembrane region" description="Helical" evidence="1">
    <location>
        <begin position="53"/>
        <end position="73"/>
    </location>
</feature>
<dbReference type="InterPro" id="IPR013879">
    <property type="entry name" value="DUF1761"/>
</dbReference>
<evidence type="ECO:0000256" key="1">
    <source>
        <dbReference type="SAM" id="Phobius"/>
    </source>
</evidence>
<comment type="caution">
    <text evidence="2">The sequence shown here is derived from an EMBL/GenBank/DDBJ whole genome shotgun (WGS) entry which is preliminary data.</text>
</comment>
<dbReference type="PATRIC" id="fig|187330.3.peg.3930"/>
<dbReference type="Proteomes" id="UP000037848">
    <property type="component" value="Unassembled WGS sequence"/>
</dbReference>
<dbReference type="STRING" id="187330.AMS58_10460"/>
<keyword evidence="1" id="KW-0472">Membrane</keyword>
<feature type="transmembrane region" description="Helical" evidence="1">
    <location>
        <begin position="111"/>
        <end position="133"/>
    </location>
</feature>
<protein>
    <recommendedName>
        <fullName evidence="4">DUF1761 domain-containing protein</fullName>
    </recommendedName>
</protein>
<proteinExistence type="predicted"/>
<keyword evidence="3" id="KW-1185">Reference proteome</keyword>
<evidence type="ECO:0000313" key="2">
    <source>
        <dbReference type="EMBL" id="KPH63462.1"/>
    </source>
</evidence>
<reference evidence="2 3" key="1">
    <citation type="submission" date="2015-08" db="EMBL/GenBank/DDBJ databases">
        <title>Draft Genome Sequence of Pseudoalteromonas porphyrae UCD-SED14.</title>
        <authorList>
            <person name="Coil D.A."/>
            <person name="Jospin G."/>
            <person name="Lee R.D."/>
            <person name="Eisen J.A."/>
        </authorList>
    </citation>
    <scope>NUCLEOTIDE SEQUENCE [LARGE SCALE GENOMIC DNA]</scope>
    <source>
        <strain evidence="2 3">UCD-SED14</strain>
    </source>
</reference>
<keyword evidence="1" id="KW-1133">Transmembrane helix</keyword>
<dbReference type="EMBL" id="LHPH01000008">
    <property type="protein sequence ID" value="KPH63462.1"/>
    <property type="molecule type" value="Genomic_DNA"/>
</dbReference>
<dbReference type="AlphaFoldDB" id="A0A0N1EK08"/>